<organism evidence="3 4">
    <name type="scientific">Enemella evansiae</name>
    <dbReference type="NCBI Taxonomy" id="2016499"/>
    <lineage>
        <taxon>Bacteria</taxon>
        <taxon>Bacillati</taxon>
        <taxon>Actinomycetota</taxon>
        <taxon>Actinomycetes</taxon>
        <taxon>Propionibacteriales</taxon>
        <taxon>Propionibacteriaceae</taxon>
        <taxon>Enemella</taxon>
    </lineage>
</organism>
<keyword evidence="4" id="KW-1185">Reference proteome</keyword>
<dbReference type="EMBL" id="NMVO01000018">
    <property type="protein sequence ID" value="OYO08808.1"/>
    <property type="molecule type" value="Genomic_DNA"/>
</dbReference>
<evidence type="ECO:0000259" key="2">
    <source>
        <dbReference type="Pfam" id="PF13649"/>
    </source>
</evidence>
<dbReference type="InterPro" id="IPR029063">
    <property type="entry name" value="SAM-dependent_MTases_sf"/>
</dbReference>
<name>A0A255FYN4_9ACTN</name>
<keyword evidence="1 3" id="KW-0808">Transferase</keyword>
<keyword evidence="3" id="KW-0489">Methyltransferase</keyword>
<dbReference type="GO" id="GO:0032259">
    <property type="term" value="P:methylation"/>
    <property type="evidence" value="ECO:0007669"/>
    <property type="project" value="UniProtKB-KW"/>
</dbReference>
<accession>A0A255FYN4</accession>
<dbReference type="AlphaFoldDB" id="A0A255FYN4"/>
<gene>
    <name evidence="3" type="ORF">CGZ94_20130</name>
</gene>
<dbReference type="Pfam" id="PF13649">
    <property type="entry name" value="Methyltransf_25"/>
    <property type="match status" value="1"/>
</dbReference>
<evidence type="ECO:0000256" key="1">
    <source>
        <dbReference type="ARBA" id="ARBA00022679"/>
    </source>
</evidence>
<protein>
    <submittedName>
        <fullName evidence="3">Methyltransferase type 11</fullName>
    </submittedName>
</protein>
<dbReference type="RefSeq" id="WP_094407031.1">
    <property type="nucleotide sequence ID" value="NZ_NMVO01000018.1"/>
</dbReference>
<evidence type="ECO:0000313" key="3">
    <source>
        <dbReference type="EMBL" id="OYO08808.1"/>
    </source>
</evidence>
<reference evidence="3 4" key="1">
    <citation type="submission" date="2017-07" db="EMBL/GenBank/DDBJ databases">
        <title>Draft whole genome sequences of clinical Proprionibacteriaceae strains.</title>
        <authorList>
            <person name="Bernier A.-M."/>
            <person name="Bernard K."/>
            <person name="Domingo M.-C."/>
        </authorList>
    </citation>
    <scope>NUCLEOTIDE SEQUENCE [LARGE SCALE GENOMIC DNA]</scope>
    <source>
        <strain evidence="3 4">NML 030167</strain>
    </source>
</reference>
<dbReference type="SUPFAM" id="SSF53335">
    <property type="entry name" value="S-adenosyl-L-methionine-dependent methyltransferases"/>
    <property type="match status" value="1"/>
</dbReference>
<proteinExistence type="predicted"/>
<dbReference type="PANTHER" id="PTHR43861">
    <property type="entry name" value="TRANS-ACONITATE 2-METHYLTRANSFERASE-RELATED"/>
    <property type="match status" value="1"/>
</dbReference>
<dbReference type="InterPro" id="IPR041698">
    <property type="entry name" value="Methyltransf_25"/>
</dbReference>
<comment type="caution">
    <text evidence="3">The sequence shown here is derived from an EMBL/GenBank/DDBJ whole genome shotgun (WGS) entry which is preliminary data.</text>
</comment>
<sequence length="222" mass="24443">MNFDERAATWDDDPAKIERAQRVAALLREHLPLTGSERILDIGGGTGQLSFNLAGDVADVTISDASAGMIEVATRGIETLGLGDRYRAVQLDLTTDEPPADTFDGAWSHLALHHVPDVDLLLSKVYALLRPGGWFAVVDLDHDAHGAFHQHLHSQQEKHEHGRGEHGDEFLVHDGFDREGFAERLRGAGFTRVDITDGGVVTREVEDQQADFPMFLAVAYRE</sequence>
<dbReference type="GO" id="GO:0008168">
    <property type="term" value="F:methyltransferase activity"/>
    <property type="evidence" value="ECO:0007669"/>
    <property type="project" value="UniProtKB-KW"/>
</dbReference>
<evidence type="ECO:0000313" key="4">
    <source>
        <dbReference type="Proteomes" id="UP000215896"/>
    </source>
</evidence>
<dbReference type="Proteomes" id="UP000215896">
    <property type="component" value="Unassembled WGS sequence"/>
</dbReference>
<dbReference type="Gene3D" id="3.40.50.150">
    <property type="entry name" value="Vaccinia Virus protein VP39"/>
    <property type="match status" value="1"/>
</dbReference>
<dbReference type="CDD" id="cd02440">
    <property type="entry name" value="AdoMet_MTases"/>
    <property type="match status" value="1"/>
</dbReference>
<dbReference type="OrthoDB" id="9791837at2"/>
<feature type="domain" description="Methyltransferase" evidence="2">
    <location>
        <begin position="39"/>
        <end position="133"/>
    </location>
</feature>